<keyword evidence="1" id="KW-1133">Transmembrane helix</keyword>
<evidence type="ECO:0000313" key="2">
    <source>
        <dbReference type="EMBL" id="MFD1983735.1"/>
    </source>
</evidence>
<dbReference type="EMBL" id="JBHUGZ010000008">
    <property type="protein sequence ID" value="MFD1983735.1"/>
    <property type="molecule type" value="Genomic_DNA"/>
</dbReference>
<reference evidence="3" key="1">
    <citation type="journal article" date="2019" name="Int. J. Syst. Evol. Microbiol.">
        <title>The Global Catalogue of Microorganisms (GCM) 10K type strain sequencing project: providing services to taxonomists for standard genome sequencing and annotation.</title>
        <authorList>
            <consortium name="The Broad Institute Genomics Platform"/>
            <consortium name="The Broad Institute Genome Sequencing Center for Infectious Disease"/>
            <person name="Wu L."/>
            <person name="Ma J."/>
        </authorList>
    </citation>
    <scope>NUCLEOTIDE SEQUENCE [LARGE SCALE GENOMIC DNA]</scope>
    <source>
        <strain evidence="3">CGMCC 1.16225</strain>
    </source>
</reference>
<organism evidence="2 3">
    <name type="scientific">Mesorhizobium newzealandense</name>
    <dbReference type="NCBI Taxonomy" id="1300302"/>
    <lineage>
        <taxon>Bacteria</taxon>
        <taxon>Pseudomonadati</taxon>
        <taxon>Pseudomonadota</taxon>
        <taxon>Alphaproteobacteria</taxon>
        <taxon>Hyphomicrobiales</taxon>
        <taxon>Phyllobacteriaceae</taxon>
        <taxon>Mesorhizobium</taxon>
    </lineage>
</organism>
<evidence type="ECO:0000256" key="1">
    <source>
        <dbReference type="SAM" id="Phobius"/>
    </source>
</evidence>
<name>A0ABW4U8N6_9HYPH</name>
<dbReference type="Proteomes" id="UP001597405">
    <property type="component" value="Unassembled WGS sequence"/>
</dbReference>
<comment type="caution">
    <text evidence="2">The sequence shown here is derived from an EMBL/GenBank/DDBJ whole genome shotgun (WGS) entry which is preliminary data.</text>
</comment>
<feature type="transmembrane region" description="Helical" evidence="1">
    <location>
        <begin position="20"/>
        <end position="41"/>
    </location>
</feature>
<keyword evidence="1" id="KW-0472">Membrane</keyword>
<proteinExistence type="predicted"/>
<keyword evidence="1" id="KW-0812">Transmembrane</keyword>
<dbReference type="RefSeq" id="WP_379098609.1">
    <property type="nucleotide sequence ID" value="NZ_JBHUGZ010000008.1"/>
</dbReference>
<evidence type="ECO:0000313" key="3">
    <source>
        <dbReference type="Proteomes" id="UP001597405"/>
    </source>
</evidence>
<accession>A0ABW4U8N6</accession>
<gene>
    <name evidence="2" type="ORF">ACFSOZ_13775</name>
</gene>
<protein>
    <submittedName>
        <fullName evidence="2">Uncharacterized protein</fullName>
    </submittedName>
</protein>
<keyword evidence="3" id="KW-1185">Reference proteome</keyword>
<sequence>MTKNLGNALHTPAQVQQVSVLGKVAPALFPLVVAALGYMIGRQFFGI</sequence>